<evidence type="ECO:0000256" key="1">
    <source>
        <dbReference type="SAM" id="SignalP"/>
    </source>
</evidence>
<dbReference type="RefSeq" id="WP_302881448.1">
    <property type="nucleotide sequence ID" value="NZ_JAUMKJ010000087.1"/>
</dbReference>
<dbReference type="Proteomes" id="UP001168883">
    <property type="component" value="Unassembled WGS sequence"/>
</dbReference>
<keyword evidence="1" id="KW-0732">Signal</keyword>
<accession>A0ABT8VLR6</accession>
<name>A0ABT8VLR6_9BACL</name>
<dbReference type="EMBL" id="JAUMKJ010000087">
    <property type="protein sequence ID" value="MDO3681926.1"/>
    <property type="molecule type" value="Genomic_DNA"/>
</dbReference>
<evidence type="ECO:0000313" key="2">
    <source>
        <dbReference type="EMBL" id="MDO3681926.1"/>
    </source>
</evidence>
<proteinExistence type="predicted"/>
<comment type="caution">
    <text evidence="2">The sequence shown here is derived from an EMBL/GenBank/DDBJ whole genome shotgun (WGS) entry which is preliminary data.</text>
</comment>
<protein>
    <submittedName>
        <fullName evidence="2">Uncharacterized protein</fullName>
    </submittedName>
</protein>
<gene>
    <name evidence="2" type="ORF">Q3C12_33555</name>
</gene>
<organism evidence="2 3">
    <name type="scientific">Paenibacillus ehimensis</name>
    <dbReference type="NCBI Taxonomy" id="79264"/>
    <lineage>
        <taxon>Bacteria</taxon>
        <taxon>Bacillati</taxon>
        <taxon>Bacillota</taxon>
        <taxon>Bacilli</taxon>
        <taxon>Bacillales</taxon>
        <taxon>Paenibacillaceae</taxon>
        <taxon>Paenibacillus</taxon>
    </lineage>
</organism>
<sequence>MGKRKLFTLTIAMMTGGLLFAMAGYAAFNSPEQTGLQDFIQIQQQQKEKSLAGDSLSSAQLSEFSIAIDATATAEQIQAYSDDSFKKLLQPTNERLWFVMNHGAPEGILIANDKEPVKMGGKNRSKDLLKLYHSARGLAANDEQIRYVEFEGQGMLLVLDGKAESVFLSQGLASLLQLPEGQAQPKDVIAKMKARIASTSAQSE</sequence>
<reference evidence="2" key="1">
    <citation type="submission" date="2023-07" db="EMBL/GenBank/DDBJ databases">
        <authorList>
            <person name="Aktuganov G."/>
            <person name="Boyko T."/>
            <person name="Delegan Y."/>
            <person name="Galimzianova N."/>
            <person name="Gilvanova E."/>
            <person name="Korobov V."/>
            <person name="Kuzmina L."/>
            <person name="Melentiev A."/>
            <person name="Milman P."/>
            <person name="Ryabova A."/>
            <person name="Stupak E."/>
            <person name="Yasakov T."/>
            <person name="Zharikova N."/>
            <person name="Zhurenko E."/>
        </authorList>
    </citation>
    <scope>NUCLEOTIDE SEQUENCE</scope>
    <source>
        <strain evidence="2">IB-739</strain>
    </source>
</reference>
<feature type="chain" id="PRO_5047099601" evidence="1">
    <location>
        <begin position="27"/>
        <end position="204"/>
    </location>
</feature>
<evidence type="ECO:0000313" key="3">
    <source>
        <dbReference type="Proteomes" id="UP001168883"/>
    </source>
</evidence>
<feature type="signal peptide" evidence="1">
    <location>
        <begin position="1"/>
        <end position="26"/>
    </location>
</feature>
<keyword evidence="3" id="KW-1185">Reference proteome</keyword>